<evidence type="ECO:0000256" key="10">
    <source>
        <dbReference type="ARBA" id="ARBA00032791"/>
    </source>
</evidence>
<dbReference type="InterPro" id="IPR020846">
    <property type="entry name" value="MFS_dom"/>
</dbReference>
<comment type="pathway">
    <text evidence="3">Protein modification; peptidyl-diphthamide biosynthesis.</text>
</comment>
<evidence type="ECO:0000256" key="6">
    <source>
        <dbReference type="ARBA" id="ARBA00022723"/>
    </source>
</evidence>
<comment type="subcellular location">
    <subcellularLocation>
        <location evidence="2">Membrane</location>
        <topology evidence="2">Multi-pass membrane protein</topology>
    </subcellularLocation>
</comment>
<dbReference type="GO" id="GO:0051536">
    <property type="term" value="F:iron-sulfur cluster binding"/>
    <property type="evidence" value="ECO:0007669"/>
    <property type="project" value="UniProtKB-KW"/>
</dbReference>
<dbReference type="FunFam" id="3.40.50.11860:FF:000001">
    <property type="entry name" value="2-(3-amino-3-carboxypropyl)histidine synthase subunit 2"/>
    <property type="match status" value="1"/>
</dbReference>
<sequence>MEEKRDNSVSWNASFGDSSCTTTTKSSALSLNNTDAAPADTPQSKAANSPQPARDHSDNPDPEHVDDQAQDQAQAELARLPSAAPTTTTIDFPEGGVTGWLVVLGSFSAMLSLFGLINSAAVFESYFSTHQLVEKTSSEIGWIFSLYLFIVFFVGIQVGPIFDHFGARVLVAVGSTLITASLLLLSWCEEYYQIILTYSVMGGLGGALLNSPAYGAIAHFFNVRRGLATGVASTAGGVGGVVFPVLLRTLLPNLGFAWSCRILALIMLGLAVPSNLFIRTRLTPAKGRDGRPKVQSVWPDFTVFKDARFALASIGIFFMEWGLFVPLTFIVSFAAAHGQDATESYLLLSYLNAGSVLGRVLPGFLADRFGRFNVIIVTIALCVTTVLALWLPAGTSKALLIVYSVLFGVASGSNLGLVPVCLGQLCDHRRYGRLYSTAMMVASFGTLSSVPIGGALLDSASGEDGWRNLIIFSGHRGIMAGLSAAPVLSTPAEHAFEYAVTSSEAEAQTSPKTDDELRDIYEIARTAREIRQGAWKRIGLQFPDSMLRDAPRVLQALNAELESLRRSTESSDDPERIYILADTSYSACCVDEIAAEHVDADVVVHYGRSCLSPTSRLPVIYVFTHHELDRDETLAAFEKQYPDKDAKVVLMADVTYQNHIPALASELYARGYTNLLSTAIIHDPTGQIPNRKFVTPQGDDLPETSSTIDLKTYSVFHISTPPTALLLVLSSRVQALHIHPTTTTTASQNNTFSTQRLLGRRYARCLSLASAGIIGILVNTLSVSNYLSSIDAIRAQIAAAGKKSYTVVVGKLNAAKLANFAEVDGWVVVGCWESSLVEDDAGFYRPVVTPFELEVALMGDEKRVWSGEWWGGIERVRGVGTQEGDGEEEGGEEGDGDGQGEEEEEEYDEEESAPPEFDLRTGRLISTSRPMRNGMARANGKVKTKGSAAGENAPSSSALALRPKAELAMVNGVVSPGAEYLRSQRTWQGLGSDYAEEASTAIEEGRSGLARGYMVGEDVERR</sequence>
<protein>
    <recommendedName>
        <fullName evidence="5">2-(3-amino-3-carboxypropyl)histidine synthase subunit 2</fullName>
    </recommendedName>
    <alternativeName>
        <fullName evidence="9">Diphthamide biosynthesis protein 2</fullName>
    </alternativeName>
    <alternativeName>
        <fullName evidence="10">Diphtheria toxin resistance protein 2</fullName>
    </alternativeName>
    <alternativeName>
        <fullName evidence="13">S-adenosyl-L-methionine:L-histidine 3-amino-3-carboxypropyltransferase 2</fullName>
    </alternativeName>
</protein>
<feature type="region of interest" description="Disordered" evidence="14">
    <location>
        <begin position="876"/>
        <end position="957"/>
    </location>
</feature>
<dbReference type="GO" id="GO:0046872">
    <property type="term" value="F:metal ion binding"/>
    <property type="evidence" value="ECO:0007669"/>
    <property type="project" value="UniProtKB-KW"/>
</dbReference>
<feature type="transmembrane region" description="Helical" evidence="15">
    <location>
        <begin position="256"/>
        <end position="278"/>
    </location>
</feature>
<keyword evidence="6" id="KW-0479">Metal-binding</keyword>
<dbReference type="InterPro" id="IPR042263">
    <property type="entry name" value="DPH1/DPH2_1"/>
</dbReference>
<dbReference type="Pfam" id="PF07690">
    <property type="entry name" value="MFS_1"/>
    <property type="match status" value="1"/>
</dbReference>
<evidence type="ECO:0000256" key="12">
    <source>
        <dbReference type="ARBA" id="ARBA00054092"/>
    </source>
</evidence>
<feature type="transmembrane region" description="Helical" evidence="15">
    <location>
        <begin position="100"/>
        <end position="120"/>
    </location>
</feature>
<feature type="region of interest" description="Disordered" evidence="14">
    <location>
        <begin position="1"/>
        <end position="73"/>
    </location>
</feature>
<evidence type="ECO:0000313" key="18">
    <source>
        <dbReference type="Proteomes" id="UP001303760"/>
    </source>
</evidence>
<dbReference type="PANTHER" id="PTHR10762:SF2">
    <property type="entry name" value="2-(3-AMINO-3-CARBOXYPROPYL)HISTIDINE SYNTHASE SUBUNIT 2"/>
    <property type="match status" value="1"/>
</dbReference>
<dbReference type="GO" id="GO:0022857">
    <property type="term" value="F:transmembrane transporter activity"/>
    <property type="evidence" value="ECO:0007669"/>
    <property type="project" value="InterPro"/>
</dbReference>
<feature type="transmembrane region" description="Helical" evidence="15">
    <location>
        <begin position="191"/>
        <end position="214"/>
    </location>
</feature>
<feature type="transmembrane region" description="Helical" evidence="15">
    <location>
        <begin position="372"/>
        <end position="393"/>
    </location>
</feature>
<dbReference type="GO" id="GO:0090560">
    <property type="term" value="F:2-(3-amino-3-carboxypropyl)histidine synthase activity"/>
    <property type="evidence" value="ECO:0007669"/>
    <property type="project" value="InterPro"/>
</dbReference>
<comment type="caution">
    <text evidence="17">The sequence shown here is derived from an EMBL/GenBank/DDBJ whole genome shotgun (WGS) entry which is preliminary data.</text>
</comment>
<feature type="compositionally biased region" description="Polar residues" evidence="14">
    <location>
        <begin position="8"/>
        <end position="51"/>
    </location>
</feature>
<keyword evidence="8" id="KW-0411">Iron-sulfur</keyword>
<feature type="compositionally biased region" description="Basic and acidic residues" evidence="14">
    <location>
        <begin position="53"/>
        <end position="67"/>
    </location>
</feature>
<comment type="subunit">
    <text evidence="11">Component of the 2-(3-amino-3-carboxypropyl)histidine synthase complex composed of DPH1, DPH2, DPH3 and a NADH-dependent reductase, predominantly CBR1.</text>
</comment>
<keyword evidence="15" id="KW-0472">Membrane</keyword>
<proteinExistence type="inferred from homology"/>
<dbReference type="GO" id="GO:0016020">
    <property type="term" value="C:membrane"/>
    <property type="evidence" value="ECO:0007669"/>
    <property type="project" value="UniProtKB-SubCell"/>
</dbReference>
<evidence type="ECO:0000256" key="7">
    <source>
        <dbReference type="ARBA" id="ARBA00023004"/>
    </source>
</evidence>
<feature type="transmembrane region" description="Helical" evidence="15">
    <location>
        <begin position="347"/>
        <end position="365"/>
    </location>
</feature>
<evidence type="ECO:0000256" key="5">
    <source>
        <dbReference type="ARBA" id="ARBA00021914"/>
    </source>
</evidence>
<dbReference type="Pfam" id="PF01866">
    <property type="entry name" value="Diphthamide_syn"/>
    <property type="match status" value="1"/>
</dbReference>
<evidence type="ECO:0000256" key="11">
    <source>
        <dbReference type="ARBA" id="ARBA00034128"/>
    </source>
</evidence>
<evidence type="ECO:0000259" key="16">
    <source>
        <dbReference type="PROSITE" id="PS50850"/>
    </source>
</evidence>
<dbReference type="Gene3D" id="1.20.1250.20">
    <property type="entry name" value="MFS general substrate transporter like domains"/>
    <property type="match status" value="1"/>
</dbReference>
<feature type="transmembrane region" description="Helical" evidence="15">
    <location>
        <begin position="309"/>
        <end position="335"/>
    </location>
</feature>
<dbReference type="EMBL" id="MU860360">
    <property type="protein sequence ID" value="KAK4234509.1"/>
    <property type="molecule type" value="Genomic_DNA"/>
</dbReference>
<feature type="transmembrane region" description="Helical" evidence="15">
    <location>
        <begin position="165"/>
        <end position="185"/>
    </location>
</feature>
<keyword evidence="15" id="KW-0812">Transmembrane</keyword>
<keyword evidence="15" id="KW-1133">Transmembrane helix</keyword>
<dbReference type="CDD" id="cd17352">
    <property type="entry name" value="MFS_MCT_SLC16"/>
    <property type="match status" value="1"/>
</dbReference>
<dbReference type="InterPro" id="IPR036259">
    <property type="entry name" value="MFS_trans_sf"/>
</dbReference>
<dbReference type="Gene3D" id="3.40.50.11840">
    <property type="entry name" value="Diphthamide synthesis DPH1/DPH2 domain 1"/>
    <property type="match status" value="1"/>
</dbReference>
<keyword evidence="18" id="KW-1185">Reference proteome</keyword>
<dbReference type="NCBIfam" id="TIGR00272">
    <property type="entry name" value="DPH2"/>
    <property type="match status" value="1"/>
</dbReference>
<comment type="cofactor">
    <cofactor evidence="1">
        <name>[4Fe-4S] cluster</name>
        <dbReference type="ChEBI" id="CHEBI:49883"/>
    </cofactor>
</comment>
<dbReference type="Gene3D" id="3.40.50.11860">
    <property type="entry name" value="Diphthamide synthesis DPH1/DPH2 domain 3"/>
    <property type="match status" value="1"/>
</dbReference>
<dbReference type="GO" id="GO:0017183">
    <property type="term" value="P:protein histidyl modification to diphthamide"/>
    <property type="evidence" value="ECO:0007669"/>
    <property type="project" value="InterPro"/>
</dbReference>
<feature type="transmembrane region" description="Helical" evidence="15">
    <location>
        <begin position="140"/>
        <end position="158"/>
    </location>
</feature>
<dbReference type="SFLD" id="SFLDS00032">
    <property type="entry name" value="Radical_SAM_3-amino-3-carboxyp"/>
    <property type="match status" value="2"/>
</dbReference>
<organism evidence="17 18">
    <name type="scientific">Achaetomium macrosporum</name>
    <dbReference type="NCBI Taxonomy" id="79813"/>
    <lineage>
        <taxon>Eukaryota</taxon>
        <taxon>Fungi</taxon>
        <taxon>Dikarya</taxon>
        <taxon>Ascomycota</taxon>
        <taxon>Pezizomycotina</taxon>
        <taxon>Sordariomycetes</taxon>
        <taxon>Sordariomycetidae</taxon>
        <taxon>Sordariales</taxon>
        <taxon>Chaetomiaceae</taxon>
        <taxon>Achaetomium</taxon>
    </lineage>
</organism>
<name>A0AAN7C397_9PEZI</name>
<evidence type="ECO:0000256" key="9">
    <source>
        <dbReference type="ARBA" id="ARBA00032573"/>
    </source>
</evidence>
<comment type="function">
    <text evidence="12">Required for the first step of diphthamide biosynthesis, a post-translational modification of histidine which occurs in elongation factor 2. DPH1 and DPH2 transfer a 3-amino-3-carboxypropyl (ACP) group from S-adenosyl-L-methionine (SAM) to a histidine residue, the reaction is assisted by a reduction system comprising DPH3 and a NADH-dependent reductase, predominantly CBR1. Facilitates the reduction of the catalytic iron-sulfur cluster found in the DPH1 subunit.</text>
</comment>
<evidence type="ECO:0000256" key="13">
    <source>
        <dbReference type="ARBA" id="ARBA00080784"/>
    </source>
</evidence>
<dbReference type="InterPro" id="IPR042265">
    <property type="entry name" value="DPH1/DPH2_3"/>
</dbReference>
<dbReference type="PROSITE" id="PS50850">
    <property type="entry name" value="MFS"/>
    <property type="match status" value="1"/>
</dbReference>
<dbReference type="InterPro" id="IPR010014">
    <property type="entry name" value="DHP2"/>
</dbReference>
<dbReference type="SFLD" id="SFLDG01121">
    <property type="entry name" value="Diphthamide_biosynthesis"/>
    <property type="match status" value="1"/>
</dbReference>
<reference evidence="17" key="2">
    <citation type="submission" date="2023-05" db="EMBL/GenBank/DDBJ databases">
        <authorList>
            <consortium name="Lawrence Berkeley National Laboratory"/>
            <person name="Steindorff A."/>
            <person name="Hensen N."/>
            <person name="Bonometti L."/>
            <person name="Westerberg I."/>
            <person name="Brannstrom I.O."/>
            <person name="Guillou S."/>
            <person name="Cros-Aarteil S."/>
            <person name="Calhoun S."/>
            <person name="Haridas S."/>
            <person name="Kuo A."/>
            <person name="Mondo S."/>
            <person name="Pangilinan J."/>
            <person name="Riley R."/>
            <person name="Labutti K."/>
            <person name="Andreopoulos B."/>
            <person name="Lipzen A."/>
            <person name="Chen C."/>
            <person name="Yanf M."/>
            <person name="Daum C."/>
            <person name="Ng V."/>
            <person name="Clum A."/>
            <person name="Ohm R."/>
            <person name="Martin F."/>
            <person name="Silar P."/>
            <person name="Natvig D."/>
            <person name="Lalanne C."/>
            <person name="Gautier V."/>
            <person name="Ament-Velasquez S.L."/>
            <person name="Kruys A."/>
            <person name="Hutchinson M.I."/>
            <person name="Powell A.J."/>
            <person name="Barry K."/>
            <person name="Miller A.N."/>
            <person name="Grigoriev I.V."/>
            <person name="Debuchy R."/>
            <person name="Gladieux P."/>
            <person name="Thoren M.H."/>
            <person name="Johannesson H."/>
        </authorList>
    </citation>
    <scope>NUCLEOTIDE SEQUENCE</scope>
    <source>
        <strain evidence="17">CBS 532.94</strain>
    </source>
</reference>
<dbReference type="SFLD" id="SFLDF00408">
    <property type="entry name" value="Diphthamide_biosynthesis_famil"/>
    <property type="match status" value="1"/>
</dbReference>
<evidence type="ECO:0000256" key="15">
    <source>
        <dbReference type="SAM" id="Phobius"/>
    </source>
</evidence>
<feature type="transmembrane region" description="Helical" evidence="15">
    <location>
        <begin position="434"/>
        <end position="457"/>
    </location>
</feature>
<dbReference type="PANTHER" id="PTHR10762">
    <property type="entry name" value="DIPHTHAMIDE BIOSYNTHESIS PROTEIN"/>
    <property type="match status" value="1"/>
</dbReference>
<dbReference type="FunFam" id="3.40.50.11840:FF:000002">
    <property type="entry name" value="2-(3-amino-3-carboxypropyl)histidine synthase subunit 2"/>
    <property type="match status" value="1"/>
</dbReference>
<reference evidence="17" key="1">
    <citation type="journal article" date="2023" name="Mol. Phylogenet. Evol.">
        <title>Genome-scale phylogeny and comparative genomics of the fungal order Sordariales.</title>
        <authorList>
            <person name="Hensen N."/>
            <person name="Bonometti L."/>
            <person name="Westerberg I."/>
            <person name="Brannstrom I.O."/>
            <person name="Guillou S."/>
            <person name="Cros-Aarteil S."/>
            <person name="Calhoun S."/>
            <person name="Haridas S."/>
            <person name="Kuo A."/>
            <person name="Mondo S."/>
            <person name="Pangilinan J."/>
            <person name="Riley R."/>
            <person name="LaButti K."/>
            <person name="Andreopoulos B."/>
            <person name="Lipzen A."/>
            <person name="Chen C."/>
            <person name="Yan M."/>
            <person name="Daum C."/>
            <person name="Ng V."/>
            <person name="Clum A."/>
            <person name="Steindorff A."/>
            <person name="Ohm R.A."/>
            <person name="Martin F."/>
            <person name="Silar P."/>
            <person name="Natvig D.O."/>
            <person name="Lalanne C."/>
            <person name="Gautier V."/>
            <person name="Ament-Velasquez S.L."/>
            <person name="Kruys A."/>
            <person name="Hutchinson M.I."/>
            <person name="Powell A.J."/>
            <person name="Barry K."/>
            <person name="Miller A.N."/>
            <person name="Grigoriev I.V."/>
            <person name="Debuchy R."/>
            <person name="Gladieux P."/>
            <person name="Hiltunen Thoren M."/>
            <person name="Johannesson H."/>
        </authorList>
    </citation>
    <scope>NUCLEOTIDE SEQUENCE</scope>
    <source>
        <strain evidence="17">CBS 532.94</strain>
    </source>
</reference>
<keyword evidence="7" id="KW-0408">Iron</keyword>
<evidence type="ECO:0000256" key="1">
    <source>
        <dbReference type="ARBA" id="ARBA00001966"/>
    </source>
</evidence>
<evidence type="ECO:0000313" key="17">
    <source>
        <dbReference type="EMBL" id="KAK4234509.1"/>
    </source>
</evidence>
<feature type="compositionally biased region" description="Acidic residues" evidence="14">
    <location>
        <begin position="884"/>
        <end position="913"/>
    </location>
</feature>
<dbReference type="SUPFAM" id="SSF103473">
    <property type="entry name" value="MFS general substrate transporter"/>
    <property type="match status" value="1"/>
</dbReference>
<comment type="similarity">
    <text evidence="4">Belongs to the DPH1/DPH2 family. DPH2 subfamily.</text>
</comment>
<feature type="domain" description="Major facilitator superfamily (MFS) profile" evidence="16">
    <location>
        <begin position="98"/>
        <end position="492"/>
    </location>
</feature>
<feature type="transmembrane region" description="Helical" evidence="15">
    <location>
        <begin position="226"/>
        <end position="250"/>
    </location>
</feature>
<gene>
    <name evidence="17" type="ORF">C8A03DRAFT_47176</name>
</gene>
<dbReference type="Proteomes" id="UP001303760">
    <property type="component" value="Unassembled WGS sequence"/>
</dbReference>
<dbReference type="InterPro" id="IPR011701">
    <property type="entry name" value="MFS"/>
</dbReference>
<dbReference type="NCBIfam" id="TIGR00322">
    <property type="entry name" value="diphth2_R"/>
    <property type="match status" value="1"/>
</dbReference>
<evidence type="ECO:0000256" key="2">
    <source>
        <dbReference type="ARBA" id="ARBA00004141"/>
    </source>
</evidence>
<evidence type="ECO:0000256" key="4">
    <source>
        <dbReference type="ARBA" id="ARBA00006179"/>
    </source>
</evidence>
<feature type="transmembrane region" description="Helical" evidence="15">
    <location>
        <begin position="399"/>
        <end position="422"/>
    </location>
</feature>
<evidence type="ECO:0000256" key="8">
    <source>
        <dbReference type="ARBA" id="ARBA00023014"/>
    </source>
</evidence>
<dbReference type="InterPro" id="IPR016435">
    <property type="entry name" value="DPH1/DPH2"/>
</dbReference>
<accession>A0AAN7C397</accession>
<dbReference type="AlphaFoldDB" id="A0AAN7C397"/>
<evidence type="ECO:0000256" key="14">
    <source>
        <dbReference type="SAM" id="MobiDB-lite"/>
    </source>
</evidence>
<evidence type="ECO:0000256" key="3">
    <source>
        <dbReference type="ARBA" id="ARBA00005156"/>
    </source>
</evidence>